<feature type="domain" description="Maltokinase N-terminal cap" evidence="4">
    <location>
        <begin position="20"/>
        <end position="101"/>
    </location>
</feature>
<keyword evidence="2" id="KW-0547">Nucleotide-binding</keyword>
<proteinExistence type="predicted"/>
<accession>A0A2P2CBG3</accession>
<keyword evidence="1" id="KW-0808">Transferase</keyword>
<sequence>MGIVHRATLTPSKQELVESWLPSRGWVAGRQIADKVGEYRLDDPAGEVGVETILWRADDGAVLQTPLTYRAEPLDGADAHLIGTCDHSVLGRRWVYDGCGDPVWATTLVAAIRTGGSQSPMYFEQDGERIDIPARVQARGSGSADSAEPVAAVDSVSDDGDVTTVTAGATRIALARVVGTPLGEGEQLSGTVVDSGETSVLAVLVTH</sequence>
<dbReference type="Pfam" id="PF18085">
    <property type="entry name" value="Mak_N_cap"/>
    <property type="match status" value="1"/>
</dbReference>
<name>A0A2P2CBG3_9ZZZZ</name>
<dbReference type="InterPro" id="IPR040999">
    <property type="entry name" value="Mak_N_cap"/>
</dbReference>
<evidence type="ECO:0000256" key="1">
    <source>
        <dbReference type="ARBA" id="ARBA00022679"/>
    </source>
</evidence>
<organism evidence="5">
    <name type="scientific">metagenome</name>
    <dbReference type="NCBI Taxonomy" id="256318"/>
    <lineage>
        <taxon>unclassified sequences</taxon>
        <taxon>metagenomes</taxon>
    </lineage>
</organism>
<keyword evidence="3" id="KW-0067">ATP-binding</keyword>
<dbReference type="GO" id="GO:0005524">
    <property type="term" value="F:ATP binding"/>
    <property type="evidence" value="ECO:0007669"/>
    <property type="project" value="UniProtKB-KW"/>
</dbReference>
<gene>
    <name evidence="5" type="ORF">NOCA1170169</name>
</gene>
<dbReference type="NCBIfam" id="NF047744">
    <property type="entry name" value="CG0192_rel"/>
    <property type="match status" value="1"/>
</dbReference>
<evidence type="ECO:0000256" key="3">
    <source>
        <dbReference type="ARBA" id="ARBA00022840"/>
    </source>
</evidence>
<reference evidence="5" key="1">
    <citation type="submission" date="2015-08" db="EMBL/GenBank/DDBJ databases">
        <authorList>
            <person name="Babu N.S."/>
            <person name="Beckwith C.J."/>
            <person name="Beseler K.G."/>
            <person name="Brison A."/>
            <person name="Carone J.V."/>
            <person name="Caskin T.P."/>
            <person name="Diamond M."/>
            <person name="Durham M.E."/>
            <person name="Foxe J.M."/>
            <person name="Go M."/>
            <person name="Henderson B.A."/>
            <person name="Jones I.B."/>
            <person name="McGettigan J.A."/>
            <person name="Micheletti S.J."/>
            <person name="Nasrallah M.E."/>
            <person name="Ortiz D."/>
            <person name="Piller C.R."/>
            <person name="Privatt S.R."/>
            <person name="Schneider S.L."/>
            <person name="Sharp S."/>
            <person name="Smith T.C."/>
            <person name="Stanton J.D."/>
            <person name="Ullery H.E."/>
            <person name="Wilson R.J."/>
            <person name="Serrano M.G."/>
            <person name="Buck G."/>
            <person name="Lee V."/>
            <person name="Wang Y."/>
            <person name="Carvalho R."/>
            <person name="Voegtly L."/>
            <person name="Shi R."/>
            <person name="Duckworth R."/>
            <person name="Johnson A."/>
            <person name="Loviza R."/>
            <person name="Walstead R."/>
            <person name="Shah Z."/>
            <person name="Kiflezghi M."/>
            <person name="Wade K."/>
            <person name="Ball S.L."/>
            <person name="Bradley K.W."/>
            <person name="Asai D.J."/>
            <person name="Bowman C.A."/>
            <person name="Russell D.A."/>
            <person name="Pope W.H."/>
            <person name="Jacobs-Sera D."/>
            <person name="Hendrix R.W."/>
            <person name="Hatfull G.F."/>
        </authorList>
    </citation>
    <scope>NUCLEOTIDE SEQUENCE</scope>
</reference>
<dbReference type="GO" id="GO:0016740">
    <property type="term" value="F:transferase activity"/>
    <property type="evidence" value="ECO:0007669"/>
    <property type="project" value="UniProtKB-KW"/>
</dbReference>
<dbReference type="EMBL" id="CZKB01000009">
    <property type="protein sequence ID" value="CUR59311.1"/>
    <property type="molecule type" value="Genomic_DNA"/>
</dbReference>
<evidence type="ECO:0000313" key="5">
    <source>
        <dbReference type="EMBL" id="CUR59311.1"/>
    </source>
</evidence>
<evidence type="ECO:0000259" key="4">
    <source>
        <dbReference type="Pfam" id="PF18085"/>
    </source>
</evidence>
<protein>
    <recommendedName>
        <fullName evidence="4">Maltokinase N-terminal cap domain-containing protein</fullName>
    </recommendedName>
</protein>
<evidence type="ECO:0000256" key="2">
    <source>
        <dbReference type="ARBA" id="ARBA00022741"/>
    </source>
</evidence>
<dbReference type="AlphaFoldDB" id="A0A2P2CBG3"/>